<dbReference type="RefSeq" id="YP_010839675.1">
    <property type="nucleotide sequence ID" value="NC_078031.1"/>
</dbReference>
<dbReference type="Gene3D" id="3.40.50.150">
    <property type="entry name" value="Vaccinia Virus protein VP39"/>
    <property type="match status" value="1"/>
</dbReference>
<dbReference type="EMBL" id="KX778768">
    <property type="protein sequence ID" value="ASV63094.1"/>
    <property type="molecule type" value="Genomic_RNA"/>
</dbReference>
<organism evidence="3 4">
    <name type="scientific">Colletotrichum camelliae filamentous virus 1</name>
    <dbReference type="NCBI Taxonomy" id="2029458"/>
    <lineage>
        <taxon>Viruses</taxon>
        <taxon>Riboviria</taxon>
        <taxon>Riboviria incertae sedis</taxon>
        <taxon>Polymycoviridae</taxon>
        <taxon>Polymycovirus</taxon>
        <taxon>Polymycovirus colletotrichi</taxon>
        <taxon>Colletotrichum camelliae polymycovirus 1</taxon>
    </lineage>
</organism>
<dbReference type="GO" id="GO:0008168">
    <property type="term" value="F:methyltransferase activity"/>
    <property type="evidence" value="ECO:0007669"/>
    <property type="project" value="UniProtKB-KW"/>
</dbReference>
<protein>
    <submittedName>
        <fullName evidence="3">Putative methyltransferase</fullName>
    </submittedName>
</protein>
<dbReference type="GeneID" id="80549589"/>
<name>A0A286M3N0_9VIRU</name>
<dbReference type="KEGG" id="vg:80549589"/>
<feature type="domain" description="Methyltransferase" evidence="2">
    <location>
        <begin position="131"/>
        <end position="234"/>
    </location>
</feature>
<keyword evidence="3" id="KW-0808">Transferase</keyword>
<evidence type="ECO:0000313" key="4">
    <source>
        <dbReference type="Proteomes" id="UP000500971"/>
    </source>
</evidence>
<accession>A0A286M3N0</accession>
<dbReference type="Pfam" id="PF13649">
    <property type="entry name" value="Methyltransf_25"/>
    <property type="match status" value="1"/>
</dbReference>
<dbReference type="Proteomes" id="UP000500971">
    <property type="component" value="Genome"/>
</dbReference>
<dbReference type="InterPro" id="IPR029063">
    <property type="entry name" value="SAM-dependent_MTases_sf"/>
</dbReference>
<keyword evidence="3" id="KW-0489">Methyltransferase</keyword>
<evidence type="ECO:0000256" key="1">
    <source>
        <dbReference type="SAM" id="MobiDB-lite"/>
    </source>
</evidence>
<dbReference type="GO" id="GO:0032259">
    <property type="term" value="P:methylation"/>
    <property type="evidence" value="ECO:0007669"/>
    <property type="project" value="UniProtKB-KW"/>
</dbReference>
<dbReference type="InterPro" id="IPR041698">
    <property type="entry name" value="Methyltransf_25"/>
</dbReference>
<dbReference type="SUPFAM" id="SSF53335">
    <property type="entry name" value="S-adenosyl-L-methionine-dependent methyltransferases"/>
    <property type="match status" value="1"/>
</dbReference>
<reference evidence="3 4" key="1">
    <citation type="journal article" date="2017" name="Nat. Commun.">
        <title>A dsRNA virus with filamentous viral particles.</title>
        <authorList>
            <person name="Jia H."/>
            <person name="Dong K."/>
            <person name="Zhou L."/>
            <person name="Wang G."/>
            <person name="Hong N."/>
            <person name="Jiang D."/>
            <person name="Xu W."/>
        </authorList>
    </citation>
    <scope>NUCLEOTIDE SEQUENCE [LARGE SCALE GENOMIC DNA]</scope>
    <source>
        <strain evidence="3 4">LT-3-1</strain>
    </source>
</reference>
<feature type="compositionally biased region" description="Basic and acidic residues" evidence="1">
    <location>
        <begin position="51"/>
        <end position="63"/>
    </location>
</feature>
<dbReference type="CDD" id="cd02440">
    <property type="entry name" value="AdoMet_MTases"/>
    <property type="match status" value="1"/>
</dbReference>
<feature type="region of interest" description="Disordered" evidence="1">
    <location>
        <begin position="42"/>
        <end position="70"/>
    </location>
</feature>
<proteinExistence type="predicted"/>
<evidence type="ECO:0000259" key="2">
    <source>
        <dbReference type="Pfam" id="PF13649"/>
    </source>
</evidence>
<sequence length="618" mass="65791">MRRYAPTSLRGPSMGATLTTATSGLGRARAASVLSASTMSVASSASRSVRTRRDEGADEKHLPDLPLYEYGDPTAPYSSAPFENMLESSAAKHLRVIDQETLDSVRRVEREAGKSLLSVAHSLMSVNGANVLLLASGRGRTVLDFARSGPASLTIVDLDDEVVAGAANMVRSSGLDAATEVVPICDDAWAFVRDDANFYDLIVCVHSIGQIIKGDPGGVDEFVADVAARLSPGGVLVVDEHVGYTDVAGPGVSSVGEAAYRYVATGLGGFPDDVNYLLPRNVPGCVRRCEWITPGDAHPAQVWRYFAHEKRDDYDWSGVPDVVPSLDCRGLRPMPSWGPSDTEGVFDLLYPALARGHKVPVSRDDSRSVHPSRMMPKLDGEPAIVAVDGDVLTCIGPSNSGVFRLPGMATLPFHCTGEVCPLSSGGYALFITGLLMRGGRVMDPASDANLRFVRQLVKGFETVGVLVNSPALVPCTTGNRVNLPRAPNGAFVPTDGVNVCMGSRWGKFFKPTTTLSVDVTPESLVRSALDLRETISQFRPFGSTLMPAVPLPGEGVSEVGIDVSGLSAKLRFMRPRPDKDKADGSGKMIVFMSSVQRACAVGGDARDTRTMMNFLNTG</sequence>
<keyword evidence="4" id="KW-1185">Reference proteome</keyword>
<evidence type="ECO:0000313" key="3">
    <source>
        <dbReference type="EMBL" id="ASV63094.1"/>
    </source>
</evidence>